<feature type="binding site" evidence="7">
    <location>
        <position position="326"/>
    </location>
    <ligand>
        <name>[4Fe-4S] cluster</name>
        <dbReference type="ChEBI" id="CHEBI:49883"/>
    </ligand>
</feature>
<organism evidence="11 12">
    <name type="scientific">Mycobacterium kyorinense</name>
    <dbReference type="NCBI Taxonomy" id="487514"/>
    <lineage>
        <taxon>Bacteria</taxon>
        <taxon>Bacillati</taxon>
        <taxon>Actinomycetota</taxon>
        <taxon>Actinomycetes</taxon>
        <taxon>Mycobacteriales</taxon>
        <taxon>Mycobacteriaceae</taxon>
        <taxon>Mycobacterium</taxon>
    </lineage>
</organism>
<feature type="binding site" evidence="7">
    <location>
        <position position="287"/>
    </location>
    <ligand>
        <name>[4Fe-4S] cluster</name>
        <dbReference type="ChEBI" id="CHEBI:49883"/>
    </ligand>
</feature>
<dbReference type="Pfam" id="PF04551">
    <property type="entry name" value="GcpE"/>
    <property type="match status" value="1"/>
</dbReference>
<protein>
    <recommendedName>
        <fullName evidence="7">4-hydroxy-3-methylbut-2-en-1-yl diphosphate synthase (flavodoxin)</fullName>
        <ecNumber evidence="7">1.17.7.3</ecNumber>
    </recommendedName>
    <alternativeName>
        <fullName evidence="7">1-hydroxy-2-methyl-2-(E)-butenyl 4-diphosphate synthase</fullName>
    </alternativeName>
</protein>
<evidence type="ECO:0000256" key="6">
    <source>
        <dbReference type="ARBA" id="ARBA00023229"/>
    </source>
</evidence>
<dbReference type="InterPro" id="IPR004588">
    <property type="entry name" value="IspG_bac-typ"/>
</dbReference>
<dbReference type="PANTHER" id="PTHR30454">
    <property type="entry name" value="4-HYDROXY-3-METHYLBUT-2-EN-1-YL DIPHOSPHATE SYNTHASE"/>
    <property type="match status" value="1"/>
</dbReference>
<dbReference type="InterPro" id="IPR058578">
    <property type="entry name" value="IspG_TIM"/>
</dbReference>
<keyword evidence="6 7" id="KW-0414">Isoprene biosynthesis</keyword>
<dbReference type="OrthoDB" id="9803214at2"/>
<dbReference type="RefSeq" id="WP_065015804.1">
    <property type="nucleotide sequence ID" value="NZ_LZKJ01000166.1"/>
</dbReference>
<feature type="binding site" evidence="7">
    <location>
        <position position="284"/>
    </location>
    <ligand>
        <name>[4Fe-4S] cluster</name>
        <dbReference type="ChEBI" id="CHEBI:49883"/>
    </ligand>
</feature>
<evidence type="ECO:0000313" key="12">
    <source>
        <dbReference type="Proteomes" id="UP000093592"/>
    </source>
</evidence>
<keyword evidence="1 7" id="KW-0004">4Fe-4S</keyword>
<sequence length="392" mass="40832">MATGQNIGLGMPAPPAPTLAPRRKTRQLKVGDVGIGSDHPIAVQSMTTTKTHDVNATLQQIAELTTAGCDIVRVACPRQEDADALAEIARHSQIPVIADIHFQPKYIFAAIDAGCAAVRVNPGNIKEFDGRVAEVANAAGNAGIPIRIGVNAGSLDKRFMDKYGKATPEALVESALWEASLFEEHGFGDIKISVKHNDPVVMVRAYEQLAAQCDYPLHLGVTEAGPAFQGTIKSAVAFGALLSQGIGDTIRVSLSAPPVEEVKVGNQILESLNLRPRSLEIVSCPSCGRAQVDVYTLANEVSAGLDGLDVPLRVAVMGCVVNGPGEAREADLGVASGNGKGQIFVRGEVIKTVPEAQIVETLIEEAMRLAAEGGAPSGPDATASGSPVVTVS</sequence>
<dbReference type="InterPro" id="IPR045854">
    <property type="entry name" value="NO2/SO3_Rdtase_4Fe4S_sf"/>
</dbReference>
<dbReference type="SUPFAM" id="SSF56014">
    <property type="entry name" value="Nitrite and sulphite reductase 4Fe-4S domain-like"/>
    <property type="match status" value="1"/>
</dbReference>
<feature type="domain" description="IspG C-terminal" evidence="10">
    <location>
        <begin position="280"/>
        <end position="366"/>
    </location>
</feature>
<evidence type="ECO:0000313" key="11">
    <source>
        <dbReference type="EMBL" id="OBI42223.1"/>
    </source>
</evidence>
<evidence type="ECO:0000256" key="8">
    <source>
        <dbReference type="SAM" id="MobiDB-lite"/>
    </source>
</evidence>
<evidence type="ECO:0000256" key="1">
    <source>
        <dbReference type="ARBA" id="ARBA00022485"/>
    </source>
</evidence>
<evidence type="ECO:0000259" key="9">
    <source>
        <dbReference type="Pfam" id="PF04551"/>
    </source>
</evidence>
<evidence type="ECO:0000256" key="2">
    <source>
        <dbReference type="ARBA" id="ARBA00022723"/>
    </source>
</evidence>
<keyword evidence="3 7" id="KW-0560">Oxidoreductase</keyword>
<comment type="cofactor">
    <cofactor evidence="7">
        <name>[4Fe-4S] cluster</name>
        <dbReference type="ChEBI" id="CHEBI:49883"/>
    </cofactor>
    <text evidence="7">Binds 1 [4Fe-4S] cluster.</text>
</comment>
<dbReference type="Pfam" id="PF26540">
    <property type="entry name" value="GcpE_C"/>
    <property type="match status" value="1"/>
</dbReference>
<dbReference type="HAMAP" id="MF_00159">
    <property type="entry name" value="IspG"/>
    <property type="match status" value="1"/>
</dbReference>
<comment type="function">
    <text evidence="7">Converts 2C-methyl-D-erythritol 2,4-cyclodiphosphate (ME-2,4cPP) into 1-hydroxy-2-methyl-2-(E)-butenyl 4-diphosphate.</text>
</comment>
<dbReference type="GO" id="GO:0141197">
    <property type="term" value="F:4-hydroxy-3-methylbut-2-enyl-diphosphate synthase activity (flavodoxin)"/>
    <property type="evidence" value="ECO:0007669"/>
    <property type="project" value="UniProtKB-EC"/>
</dbReference>
<keyword evidence="4 7" id="KW-0408">Iron</keyword>
<dbReference type="InterPro" id="IPR058579">
    <property type="entry name" value="IspG_C"/>
</dbReference>
<accession>A0A1A2YXT7</accession>
<evidence type="ECO:0000256" key="4">
    <source>
        <dbReference type="ARBA" id="ARBA00023004"/>
    </source>
</evidence>
<dbReference type="PIRSF" id="PIRSF004640">
    <property type="entry name" value="IspG"/>
    <property type="match status" value="1"/>
</dbReference>
<dbReference type="InterPro" id="IPR011005">
    <property type="entry name" value="Dihydropteroate_synth-like_sf"/>
</dbReference>
<dbReference type="Gene3D" id="3.20.20.20">
    <property type="entry name" value="Dihydropteroate synthase-like"/>
    <property type="match status" value="1"/>
</dbReference>
<feature type="compositionally biased region" description="Polar residues" evidence="8">
    <location>
        <begin position="383"/>
        <end position="392"/>
    </location>
</feature>
<dbReference type="GO" id="GO:0019288">
    <property type="term" value="P:isopentenyl diphosphate biosynthetic process, methylerythritol 4-phosphate pathway"/>
    <property type="evidence" value="ECO:0007669"/>
    <property type="project" value="UniProtKB-UniRule"/>
</dbReference>
<dbReference type="UniPathway" id="UPA00056">
    <property type="reaction ID" value="UER00096"/>
</dbReference>
<comment type="catalytic activity">
    <reaction evidence="7">
        <text>(2E)-4-hydroxy-3-methylbut-2-enyl diphosphate + oxidized [flavodoxin] + H2O + 2 H(+) = 2-C-methyl-D-erythritol 2,4-cyclic diphosphate + reduced [flavodoxin]</text>
        <dbReference type="Rhea" id="RHEA:43604"/>
        <dbReference type="Rhea" id="RHEA-COMP:10622"/>
        <dbReference type="Rhea" id="RHEA-COMP:10623"/>
        <dbReference type="ChEBI" id="CHEBI:15377"/>
        <dbReference type="ChEBI" id="CHEBI:15378"/>
        <dbReference type="ChEBI" id="CHEBI:57618"/>
        <dbReference type="ChEBI" id="CHEBI:58210"/>
        <dbReference type="ChEBI" id="CHEBI:58483"/>
        <dbReference type="ChEBI" id="CHEBI:128753"/>
        <dbReference type="EC" id="1.17.7.3"/>
    </reaction>
</comment>
<feature type="region of interest" description="Disordered" evidence="8">
    <location>
        <begin position="373"/>
        <end position="392"/>
    </location>
</feature>
<keyword evidence="5 7" id="KW-0411">Iron-sulfur</keyword>
<comment type="caution">
    <text evidence="11">The sequence shown here is derived from an EMBL/GenBank/DDBJ whole genome shotgun (WGS) entry which is preliminary data.</text>
</comment>
<proteinExistence type="inferred from homology"/>
<dbReference type="NCBIfam" id="NF001540">
    <property type="entry name" value="PRK00366.1"/>
    <property type="match status" value="1"/>
</dbReference>
<dbReference type="GO" id="GO:0016114">
    <property type="term" value="P:terpenoid biosynthetic process"/>
    <property type="evidence" value="ECO:0007669"/>
    <property type="project" value="InterPro"/>
</dbReference>
<dbReference type="EC" id="1.17.7.3" evidence="7"/>
<evidence type="ECO:0000259" key="10">
    <source>
        <dbReference type="Pfam" id="PF26540"/>
    </source>
</evidence>
<evidence type="ECO:0000256" key="7">
    <source>
        <dbReference type="HAMAP-Rule" id="MF_00159"/>
    </source>
</evidence>
<dbReference type="EMBL" id="LZKJ01000166">
    <property type="protein sequence ID" value="OBI42223.1"/>
    <property type="molecule type" value="Genomic_DNA"/>
</dbReference>
<dbReference type="SUPFAM" id="SSF51717">
    <property type="entry name" value="Dihydropteroate synthetase-like"/>
    <property type="match status" value="1"/>
</dbReference>
<dbReference type="Gene3D" id="3.30.413.10">
    <property type="entry name" value="Sulfite Reductase Hemoprotein, domain 1"/>
    <property type="match status" value="1"/>
</dbReference>
<feature type="binding site" evidence="7">
    <location>
        <position position="319"/>
    </location>
    <ligand>
        <name>[4Fe-4S] cluster</name>
        <dbReference type="ChEBI" id="CHEBI:49883"/>
    </ligand>
</feature>
<dbReference type="NCBIfam" id="TIGR00612">
    <property type="entry name" value="ispG_gcpE"/>
    <property type="match status" value="1"/>
</dbReference>
<dbReference type="GO" id="GO:0005506">
    <property type="term" value="F:iron ion binding"/>
    <property type="evidence" value="ECO:0007669"/>
    <property type="project" value="InterPro"/>
</dbReference>
<dbReference type="GO" id="GO:0051539">
    <property type="term" value="F:4 iron, 4 sulfur cluster binding"/>
    <property type="evidence" value="ECO:0007669"/>
    <property type="project" value="UniProtKB-UniRule"/>
</dbReference>
<comment type="pathway">
    <text evidence="7">Isoprenoid biosynthesis; isopentenyl diphosphate biosynthesis via DXP pathway; isopentenyl diphosphate from 1-deoxy-D-xylulose 5-phosphate: step 5/6.</text>
</comment>
<reference evidence="12" key="1">
    <citation type="submission" date="2016-06" db="EMBL/GenBank/DDBJ databases">
        <authorList>
            <person name="Sutton G."/>
            <person name="Brinkac L."/>
            <person name="Sanka R."/>
            <person name="Adams M."/>
            <person name="Lau E."/>
            <person name="Sam S."/>
            <person name="Sreng N."/>
            <person name="Him V."/>
            <person name="Kerleguer A."/>
            <person name="Cheng S."/>
        </authorList>
    </citation>
    <scope>NUCLEOTIDE SEQUENCE [LARGE SCALE GENOMIC DNA]</scope>
    <source>
        <strain evidence="12">E861</strain>
    </source>
</reference>
<comment type="similarity">
    <text evidence="7">Belongs to the IspG family.</text>
</comment>
<dbReference type="PANTHER" id="PTHR30454:SF0">
    <property type="entry name" value="4-HYDROXY-3-METHYLBUT-2-EN-1-YL DIPHOSPHATE SYNTHASE (FERREDOXIN), CHLOROPLASTIC"/>
    <property type="match status" value="1"/>
</dbReference>
<dbReference type="FunFam" id="3.20.20.20:FF:000003">
    <property type="entry name" value="4-hydroxy-3-methylbut-2-en-1-yl diphosphate synthase (flavodoxin)"/>
    <property type="match status" value="1"/>
</dbReference>
<keyword evidence="2 7" id="KW-0479">Metal-binding</keyword>
<feature type="domain" description="IspG TIM-barrel" evidence="9">
    <location>
        <begin position="25"/>
        <end position="265"/>
    </location>
</feature>
<gene>
    <name evidence="7" type="primary">ispG</name>
    <name evidence="11" type="ORF">A5707_06250</name>
</gene>
<evidence type="ECO:0000256" key="3">
    <source>
        <dbReference type="ARBA" id="ARBA00023002"/>
    </source>
</evidence>
<evidence type="ECO:0000256" key="5">
    <source>
        <dbReference type="ARBA" id="ARBA00023014"/>
    </source>
</evidence>
<dbReference type="GO" id="GO:0046429">
    <property type="term" value="F:4-hydroxy-3-methylbut-2-en-1-yl diphosphate synthase activity (ferredoxin)"/>
    <property type="evidence" value="ECO:0007669"/>
    <property type="project" value="UniProtKB-UniRule"/>
</dbReference>
<dbReference type="AlphaFoldDB" id="A0A1A2YXT7"/>
<name>A0A1A2YXT7_9MYCO</name>
<dbReference type="Proteomes" id="UP000093592">
    <property type="component" value="Unassembled WGS sequence"/>
</dbReference>
<feature type="region of interest" description="Disordered" evidence="8">
    <location>
        <begin position="1"/>
        <end position="21"/>
    </location>
</feature>
<dbReference type="InterPro" id="IPR016425">
    <property type="entry name" value="IspG_bac"/>
</dbReference>